<dbReference type="PROSITE" id="PS00678">
    <property type="entry name" value="WD_REPEATS_1"/>
    <property type="match status" value="1"/>
</dbReference>
<dbReference type="FunFam" id="2.130.10.10:FF:000157">
    <property type="entry name" value="WD repeat domain 3"/>
    <property type="match status" value="1"/>
</dbReference>
<feature type="compositionally biased region" description="Acidic residues" evidence="7">
    <location>
        <begin position="349"/>
        <end position="358"/>
    </location>
</feature>
<dbReference type="InterPro" id="IPR001680">
    <property type="entry name" value="WD40_rpt"/>
</dbReference>
<keyword evidence="4" id="KW-0539">Nucleus</keyword>
<feature type="domain" description="Small-subunit processome Utp12" evidence="8">
    <location>
        <begin position="864"/>
        <end position="963"/>
    </location>
</feature>
<dbReference type="PROSITE" id="PS50294">
    <property type="entry name" value="WD_REPEATS_REGION"/>
    <property type="match status" value="3"/>
</dbReference>
<evidence type="ECO:0000256" key="4">
    <source>
        <dbReference type="ARBA" id="ARBA00023242"/>
    </source>
</evidence>
<proteinExistence type="inferred from homology"/>
<evidence type="ECO:0000256" key="1">
    <source>
        <dbReference type="ARBA" id="ARBA00004604"/>
    </source>
</evidence>
<dbReference type="EMBL" id="GGYP01006991">
    <property type="protein sequence ID" value="MDE51762.1"/>
    <property type="molecule type" value="Transcribed_RNA"/>
</dbReference>
<evidence type="ECO:0000256" key="2">
    <source>
        <dbReference type="ARBA" id="ARBA00022574"/>
    </source>
</evidence>
<dbReference type="Gene3D" id="2.130.10.10">
    <property type="entry name" value="YVTN repeat-like/Quinoprotein amine dehydrogenase"/>
    <property type="match status" value="4"/>
</dbReference>
<protein>
    <submittedName>
        <fullName evidence="9">WD repeat-containing protein 3</fullName>
    </submittedName>
</protein>
<dbReference type="InterPro" id="IPR011047">
    <property type="entry name" value="Quinoprotein_ADH-like_sf"/>
</dbReference>
<feature type="repeat" description="WD" evidence="6">
    <location>
        <begin position="115"/>
        <end position="148"/>
    </location>
</feature>
<dbReference type="GO" id="GO:0030515">
    <property type="term" value="F:snoRNA binding"/>
    <property type="evidence" value="ECO:0007669"/>
    <property type="project" value="TreeGrafter"/>
</dbReference>
<name>A0A6G1SP55_9ACAR</name>
<feature type="region of interest" description="Disordered" evidence="7">
    <location>
        <begin position="337"/>
        <end position="368"/>
    </location>
</feature>
<dbReference type="GO" id="GO:0030490">
    <property type="term" value="P:maturation of SSU-rRNA"/>
    <property type="evidence" value="ECO:0007669"/>
    <property type="project" value="TreeGrafter"/>
</dbReference>
<evidence type="ECO:0000313" key="9">
    <source>
        <dbReference type="EMBL" id="MDE51762.1"/>
    </source>
</evidence>
<evidence type="ECO:0000256" key="5">
    <source>
        <dbReference type="ARBA" id="ARBA00038229"/>
    </source>
</evidence>
<dbReference type="InterPro" id="IPR051570">
    <property type="entry name" value="TBC1_cilium_biogenesis"/>
</dbReference>
<dbReference type="Pfam" id="PF25173">
    <property type="entry name" value="Beta-prop_WDR3_1st"/>
    <property type="match status" value="1"/>
</dbReference>
<gene>
    <name evidence="9" type="primary">WDR3_1</name>
    <name evidence="9" type="ORF">g.5006</name>
</gene>
<dbReference type="Pfam" id="PF04003">
    <property type="entry name" value="Utp12"/>
    <property type="match status" value="1"/>
</dbReference>
<dbReference type="SUPFAM" id="SSF50998">
    <property type="entry name" value="Quinoprotein alcohol dehydrogenase-like"/>
    <property type="match status" value="1"/>
</dbReference>
<dbReference type="InterPro" id="IPR019775">
    <property type="entry name" value="WD40_repeat_CS"/>
</dbReference>
<evidence type="ECO:0000259" key="8">
    <source>
        <dbReference type="Pfam" id="PF04003"/>
    </source>
</evidence>
<keyword evidence="3" id="KW-0677">Repeat</keyword>
<dbReference type="AlphaFoldDB" id="A0A6G1SP55"/>
<dbReference type="InterPro" id="IPR015943">
    <property type="entry name" value="WD40/YVTN_repeat-like_dom_sf"/>
</dbReference>
<reference evidence="9" key="1">
    <citation type="submission" date="2018-10" db="EMBL/GenBank/DDBJ databases">
        <title>Transcriptome assembly of Aceria tosichella (Wheat curl mite) Type 2.</title>
        <authorList>
            <person name="Scully E.D."/>
            <person name="Geib S.M."/>
            <person name="Palmer N.A."/>
            <person name="Gupta A.K."/>
            <person name="Sarath G."/>
            <person name="Tatineni S."/>
        </authorList>
    </citation>
    <scope>NUCLEOTIDE SEQUENCE</scope>
    <source>
        <strain evidence="9">LincolnNE</strain>
    </source>
</reference>
<dbReference type="PANTHER" id="PTHR19853">
    <property type="entry name" value="WD REPEAT CONTAINING PROTEIN 3 WDR3"/>
    <property type="match status" value="1"/>
</dbReference>
<dbReference type="InterPro" id="IPR007148">
    <property type="entry name" value="SSU_processome_Utp12"/>
</dbReference>
<dbReference type="PROSITE" id="PS50082">
    <property type="entry name" value="WD_REPEATS_2"/>
    <property type="match status" value="4"/>
</dbReference>
<comment type="similarity">
    <text evidence="5">Belongs to the WD repeat WDR3/UTP12 family.</text>
</comment>
<evidence type="ECO:0000256" key="3">
    <source>
        <dbReference type="ARBA" id="ARBA00022737"/>
    </source>
</evidence>
<keyword evidence="2 6" id="KW-0853">WD repeat</keyword>
<dbReference type="CDD" id="cd00200">
    <property type="entry name" value="WD40"/>
    <property type="match status" value="1"/>
</dbReference>
<evidence type="ECO:0000256" key="7">
    <source>
        <dbReference type="SAM" id="MobiDB-lite"/>
    </source>
</evidence>
<dbReference type="GO" id="GO:0034388">
    <property type="term" value="C:Pwp2p-containing subcomplex of 90S preribosome"/>
    <property type="evidence" value="ECO:0007669"/>
    <property type="project" value="TreeGrafter"/>
</dbReference>
<feature type="repeat" description="WD" evidence="6">
    <location>
        <begin position="723"/>
        <end position="754"/>
    </location>
</feature>
<feature type="repeat" description="WD" evidence="6">
    <location>
        <begin position="639"/>
        <end position="680"/>
    </location>
</feature>
<organism evidence="9">
    <name type="scientific">Aceria tosichella</name>
    <name type="common">wheat curl mite</name>
    <dbReference type="NCBI Taxonomy" id="561515"/>
    <lineage>
        <taxon>Eukaryota</taxon>
        <taxon>Metazoa</taxon>
        <taxon>Ecdysozoa</taxon>
        <taxon>Arthropoda</taxon>
        <taxon>Chelicerata</taxon>
        <taxon>Arachnida</taxon>
        <taxon>Acari</taxon>
        <taxon>Acariformes</taxon>
        <taxon>Trombidiformes</taxon>
        <taxon>Prostigmata</taxon>
        <taxon>Eupodina</taxon>
        <taxon>Eriophyoidea</taxon>
        <taxon>Eriophyidae</taxon>
        <taxon>Eriophyinae</taxon>
        <taxon>Aceriini</taxon>
        <taxon>Aceria</taxon>
    </lineage>
</organism>
<feature type="repeat" description="WD" evidence="6">
    <location>
        <begin position="681"/>
        <end position="713"/>
    </location>
</feature>
<sequence>MPRTKNYLRYVHESTFGVVAASQAGVSIKYLPMRDTKDRFVAVSANETVLFWDLKTRQIINKLTYDVGDTAVASEVSIIECFHGGHPRTNLIAVGYANGHIRVFEYETGMLKTTFTGHRVAITALVFDKDGSRLASGAKDCTIVLWDVVGEKGLFSLRGHKNSISKLAFLYNDEHQKDLLVSSSIDAVATVKFWDLQLQHCFCTLPGHSSGVWSFVLLKNGTRLITGSSGPELKVYSIRFLSDTEKQSASGKVVDGGEYDELDVKSEVEYGLQVKPLGQILRNTIAISNRVQDLTVDPDESILVCHSTDKNVEFYELRSDEEALTYAKKLMKKAARKATKRKRATEGGDGQDESLASEEEPRPVQSIESLEPQMLVDCEFNRKLGFQKLPDKVKSLDVIKFLKKDGSVSYKLAVATASNKIDTFNYEPPKGDQEALLEQQNSIESMSHRNDVRCIAISTDNTLILSASAESAKLWRLDSRACIATIETEYATCCTFANALNLTTSYHQNKFALLGTKQGHLQLIDVAETRVCETIKICDNDKPLNSICVLPDQSGIVCGGEDGIVRFYNYVWKELTDDEDDSGKQKQTILSLEESRTLIFQEGITCLTVSANNNLLAVSLLDSTVRVHFVDTFKYFLTMYGHKFPVTTMDISDDNTLLVTGSPDKNIKIWGLDFGDCHKSIFAHDDVITCVKFIPKTHHIFSCARDRQIKQWDCDIFIKIQTLRKHMAEIWCLGLSTNGKYLVTGSHDKSIRIFRKTEEILVPSEEEETERELEDERNVFEKQDNIVLGETDAEAGFAVKMTIETVKSTDRLIEAIDVFGSEQEKEREYVRLCELADSKKEPRPAEPERDPLLMTVMTTDYHRFMLEILRRIKSSELEEILLTLPFDYVRKLLIILVIFLERGWDVELVVRCATFLLKVNFGQIAASPTLSPIVYKLKTFILNRTKHLRECAGFNLMALEHLSQNKRYQSSKVLRAPY</sequence>
<dbReference type="Pfam" id="PF25172">
    <property type="entry name" value="Beta-prop_WDR3_2nd"/>
    <property type="match status" value="1"/>
</dbReference>
<evidence type="ECO:0000256" key="6">
    <source>
        <dbReference type="PROSITE-ProRule" id="PRU00221"/>
    </source>
</evidence>
<dbReference type="GO" id="GO:0032040">
    <property type="term" value="C:small-subunit processome"/>
    <property type="evidence" value="ECO:0007669"/>
    <property type="project" value="TreeGrafter"/>
</dbReference>
<dbReference type="PANTHER" id="PTHR19853:SF0">
    <property type="entry name" value="WD REPEAT-CONTAINING PROTEIN 3"/>
    <property type="match status" value="1"/>
</dbReference>
<dbReference type="SUPFAM" id="SSF50978">
    <property type="entry name" value="WD40 repeat-like"/>
    <property type="match status" value="1"/>
</dbReference>
<dbReference type="InterPro" id="IPR036322">
    <property type="entry name" value="WD40_repeat_dom_sf"/>
</dbReference>
<dbReference type="SMART" id="SM00320">
    <property type="entry name" value="WD40"/>
    <property type="match status" value="12"/>
</dbReference>
<comment type="subcellular location">
    <subcellularLocation>
        <location evidence="1">Nucleus</location>
        <location evidence="1">Nucleolus</location>
    </subcellularLocation>
</comment>
<accession>A0A6G1SP55</accession>